<feature type="compositionally biased region" description="Basic and acidic residues" evidence="1">
    <location>
        <begin position="111"/>
        <end position="123"/>
    </location>
</feature>
<evidence type="ECO:0000313" key="3">
    <source>
        <dbReference type="Proteomes" id="UP000076532"/>
    </source>
</evidence>
<proteinExistence type="predicted"/>
<organism evidence="2 3">
    <name type="scientific">Athelia psychrophila</name>
    <dbReference type="NCBI Taxonomy" id="1759441"/>
    <lineage>
        <taxon>Eukaryota</taxon>
        <taxon>Fungi</taxon>
        <taxon>Dikarya</taxon>
        <taxon>Basidiomycota</taxon>
        <taxon>Agaricomycotina</taxon>
        <taxon>Agaricomycetes</taxon>
        <taxon>Agaricomycetidae</taxon>
        <taxon>Atheliales</taxon>
        <taxon>Atheliaceae</taxon>
        <taxon>Athelia</taxon>
    </lineage>
</organism>
<feature type="region of interest" description="Disordered" evidence="1">
    <location>
        <begin position="104"/>
        <end position="123"/>
    </location>
</feature>
<reference evidence="2 3" key="1">
    <citation type="journal article" date="2016" name="Mol. Biol. Evol.">
        <title>Comparative Genomics of Early-Diverging Mushroom-Forming Fungi Provides Insights into the Origins of Lignocellulose Decay Capabilities.</title>
        <authorList>
            <person name="Nagy L.G."/>
            <person name="Riley R."/>
            <person name="Tritt A."/>
            <person name="Adam C."/>
            <person name="Daum C."/>
            <person name="Floudas D."/>
            <person name="Sun H."/>
            <person name="Yadav J.S."/>
            <person name="Pangilinan J."/>
            <person name="Larsson K.H."/>
            <person name="Matsuura K."/>
            <person name="Barry K."/>
            <person name="Labutti K."/>
            <person name="Kuo R."/>
            <person name="Ohm R.A."/>
            <person name="Bhattacharya S.S."/>
            <person name="Shirouzu T."/>
            <person name="Yoshinaga Y."/>
            <person name="Martin F.M."/>
            <person name="Grigoriev I.V."/>
            <person name="Hibbett D.S."/>
        </authorList>
    </citation>
    <scope>NUCLEOTIDE SEQUENCE [LARGE SCALE GENOMIC DNA]</scope>
    <source>
        <strain evidence="2 3">CBS 109695</strain>
    </source>
</reference>
<dbReference type="Proteomes" id="UP000076532">
    <property type="component" value="Unassembled WGS sequence"/>
</dbReference>
<sequence length="153" mass="16717">MSNFVTDNASAGAEVTNVNGDIFNTNIYIVDIEHFNHIAALFAEARALDRIAARTRFNQEPRAHVPDLQVPAAAPAIPASGTSGIKETRRTKLLRRLGAYARARTRHSRTGARECTRDGLGRDEEKFGSGGLRMHFLSSTPSYATTYPMPQGS</sequence>
<protein>
    <submittedName>
        <fullName evidence="2">Uncharacterized protein</fullName>
    </submittedName>
</protein>
<accession>A0A166D7Q4</accession>
<evidence type="ECO:0000256" key="1">
    <source>
        <dbReference type="SAM" id="MobiDB-lite"/>
    </source>
</evidence>
<evidence type="ECO:0000313" key="2">
    <source>
        <dbReference type="EMBL" id="KZP14413.1"/>
    </source>
</evidence>
<gene>
    <name evidence="2" type="ORF">FIBSPDRAFT_896655</name>
</gene>
<dbReference type="EMBL" id="KV417618">
    <property type="protein sequence ID" value="KZP14413.1"/>
    <property type="molecule type" value="Genomic_DNA"/>
</dbReference>
<keyword evidence="3" id="KW-1185">Reference proteome</keyword>
<name>A0A166D7Q4_9AGAM</name>
<dbReference type="AlphaFoldDB" id="A0A166D7Q4"/>